<comment type="caution">
    <text evidence="2">The sequence shown here is derived from an EMBL/GenBank/DDBJ whole genome shotgun (WGS) entry which is preliminary data.</text>
</comment>
<dbReference type="Proteomes" id="UP000177528">
    <property type="component" value="Unassembled WGS sequence"/>
</dbReference>
<accession>A0A1G1X243</accession>
<dbReference type="SUPFAM" id="SSF53335">
    <property type="entry name" value="S-adenosyl-L-methionine-dependent methyltransferases"/>
    <property type="match status" value="1"/>
</dbReference>
<evidence type="ECO:0000259" key="1">
    <source>
        <dbReference type="Pfam" id="PF01170"/>
    </source>
</evidence>
<dbReference type="EMBL" id="MHHR01000023">
    <property type="protein sequence ID" value="OGY34043.1"/>
    <property type="molecule type" value="Genomic_DNA"/>
</dbReference>
<protein>
    <recommendedName>
        <fullName evidence="1">Ribosomal RNA large subunit methyltransferase K/L-like methyltransferase domain-containing protein</fullName>
    </recommendedName>
</protein>
<reference evidence="2 3" key="1">
    <citation type="journal article" date="2016" name="Nat. Commun.">
        <title>Thousands of microbial genomes shed light on interconnected biogeochemical processes in an aquifer system.</title>
        <authorList>
            <person name="Anantharaman K."/>
            <person name="Brown C.T."/>
            <person name="Hug L.A."/>
            <person name="Sharon I."/>
            <person name="Castelle C.J."/>
            <person name="Probst A.J."/>
            <person name="Thomas B.C."/>
            <person name="Singh A."/>
            <person name="Wilkins M.J."/>
            <person name="Karaoz U."/>
            <person name="Brodie E.L."/>
            <person name="Williams K.H."/>
            <person name="Hubbard S.S."/>
            <person name="Banfield J.F."/>
        </authorList>
    </citation>
    <scope>NUCLEOTIDE SEQUENCE [LARGE SCALE GENOMIC DNA]</scope>
</reference>
<dbReference type="Gene3D" id="3.40.50.150">
    <property type="entry name" value="Vaccinia Virus protein VP39"/>
    <property type="match status" value="1"/>
</dbReference>
<evidence type="ECO:0000313" key="3">
    <source>
        <dbReference type="Proteomes" id="UP000177528"/>
    </source>
</evidence>
<organism evidence="2 3">
    <name type="scientific">Candidatus Andersenbacteria bacterium RIFCSPHIGHO2_12_FULL_45_11</name>
    <dbReference type="NCBI Taxonomy" id="1797281"/>
    <lineage>
        <taxon>Bacteria</taxon>
        <taxon>Candidatus Anderseniibacteriota</taxon>
    </lineage>
</organism>
<feature type="domain" description="Ribosomal RNA large subunit methyltransferase K/L-like methyltransferase" evidence="1">
    <location>
        <begin position="182"/>
        <end position="337"/>
    </location>
</feature>
<sequence length="397" mass="44372">MNTFFLGSNPALSLQEIILFLKRNKIEHSIHSINHGLLRISTTGKISPEIIQSLGGTIRITEDVASWPHEPGAEEILDALSPLPTKWEIGVGGAGTSQNLRRLGIELKKAARVRSSKLSFVEPRGGSILNAAQVIFHKLTSTPNAELIIQKTGNDFTLTRTVAIQDIASYELRDTSRPVRDAKIGMLPPKLAQIMINLALPETIPDNHAIYDPFCGMGTILQEAYLMGIKAYGSDESDRMIFASEKNLNHVEQRFAVDKTLRPELFIHNVRSKSIKDIPAEKHMTIITEPYLGAPQTHALSPTEAQDFAKTVRPLYRTFFVNMHPLLHTGDRLLILLPAVRVRHKSSDTFTPLHRAFLDEISALGYRKQQLIPQEDVTLYARPDAFVAREITLWEAV</sequence>
<dbReference type="InterPro" id="IPR029063">
    <property type="entry name" value="SAM-dependent_MTases_sf"/>
</dbReference>
<dbReference type="Pfam" id="PF01170">
    <property type="entry name" value="UPF0020"/>
    <property type="match status" value="1"/>
</dbReference>
<gene>
    <name evidence="2" type="ORF">A3D99_02180</name>
</gene>
<name>A0A1G1X243_9BACT</name>
<dbReference type="InterPro" id="IPR000241">
    <property type="entry name" value="RlmKL-like_Mtase"/>
</dbReference>
<dbReference type="AlphaFoldDB" id="A0A1G1X243"/>
<evidence type="ECO:0000313" key="2">
    <source>
        <dbReference type="EMBL" id="OGY34043.1"/>
    </source>
</evidence>
<proteinExistence type="predicted"/>